<dbReference type="RefSeq" id="WP_210055623.1">
    <property type="nucleotide sequence ID" value="NZ_BAAAMH010000009.1"/>
</dbReference>
<dbReference type="PANTHER" id="PTHR34071:SF2">
    <property type="entry name" value="FLAVIN-NUCLEOTIDE-BINDING PROTEIN"/>
    <property type="match status" value="1"/>
</dbReference>
<reference evidence="1 2" key="1">
    <citation type="submission" date="2021-03" db="EMBL/GenBank/DDBJ databases">
        <title>Sequencing the genomes of 1000 actinobacteria strains.</title>
        <authorList>
            <person name="Klenk H.-P."/>
        </authorList>
    </citation>
    <scope>NUCLEOTIDE SEQUENCE [LARGE SCALE GENOMIC DNA]</scope>
    <source>
        <strain evidence="1 2">DSM 12936</strain>
    </source>
</reference>
<dbReference type="Proteomes" id="UP000758168">
    <property type="component" value="Unassembled WGS sequence"/>
</dbReference>
<organism evidence="1 2">
    <name type="scientific">Microlunatus capsulatus</name>
    <dbReference type="NCBI Taxonomy" id="99117"/>
    <lineage>
        <taxon>Bacteria</taxon>
        <taxon>Bacillati</taxon>
        <taxon>Actinomycetota</taxon>
        <taxon>Actinomycetes</taxon>
        <taxon>Propionibacteriales</taxon>
        <taxon>Propionibacteriaceae</taxon>
        <taxon>Microlunatus</taxon>
    </lineage>
</organism>
<dbReference type="InterPro" id="IPR024747">
    <property type="entry name" value="Pyridox_Oxase-rel"/>
</dbReference>
<dbReference type="InterPro" id="IPR012349">
    <property type="entry name" value="Split_barrel_FMN-bd"/>
</dbReference>
<dbReference type="EMBL" id="JAGIOB010000001">
    <property type="protein sequence ID" value="MBP2417281.1"/>
    <property type="molecule type" value="Genomic_DNA"/>
</dbReference>
<dbReference type="Gene3D" id="2.30.110.10">
    <property type="entry name" value="Electron Transport, Fmn-binding Protein, Chain A"/>
    <property type="match status" value="1"/>
</dbReference>
<proteinExistence type="predicted"/>
<evidence type="ECO:0000313" key="1">
    <source>
        <dbReference type="EMBL" id="MBP2417281.1"/>
    </source>
</evidence>
<dbReference type="SUPFAM" id="SSF50475">
    <property type="entry name" value="FMN-binding split barrel"/>
    <property type="match status" value="1"/>
</dbReference>
<name>A0ABS4Z8A6_9ACTN</name>
<gene>
    <name evidence="1" type="ORF">JOF54_002203</name>
</gene>
<dbReference type="PANTHER" id="PTHR34071">
    <property type="entry name" value="5-NITROIMIDAZOLE ANTIBIOTICS RESISTANCE PROTEIN, NIMA-FAMILY-RELATED PROTEIN-RELATED"/>
    <property type="match status" value="1"/>
</dbReference>
<sequence>MSADTYPPTDRTTPTRLRERVGYDRAAVHAVLDEATLCHVGFVVDGRPVVLPQLHVRVGDDLYLHGSTGARSLRTAADDGLEVCVTVTLVDGLVLARSAFHHSVNYRSVVAQGRAALVRDDAEKTAVLEALVEAVVPGRAAGTRGPDRRELAATAVLRLPLREVSLKVRTGPPGDDPDDLDLPHWAGVLPLAVHRGTPRPAPELADAPLPAHVQAWVDAG</sequence>
<protein>
    <submittedName>
        <fullName evidence="1">Nitroimidazol reductase NimA-like FMN-containing flavoprotein (Pyridoxamine 5'-phosphate oxidase superfamily)</fullName>
    </submittedName>
</protein>
<accession>A0ABS4Z8A6</accession>
<keyword evidence="2" id="KW-1185">Reference proteome</keyword>
<evidence type="ECO:0000313" key="2">
    <source>
        <dbReference type="Proteomes" id="UP000758168"/>
    </source>
</evidence>
<comment type="caution">
    <text evidence="1">The sequence shown here is derived from an EMBL/GenBank/DDBJ whole genome shotgun (WGS) entry which is preliminary data.</text>
</comment>
<dbReference type="Pfam" id="PF12900">
    <property type="entry name" value="Pyridox_ox_2"/>
    <property type="match status" value="1"/>
</dbReference>